<dbReference type="AlphaFoldDB" id="A0A8H8RHL2"/>
<feature type="domain" description="BTB" evidence="1">
    <location>
        <begin position="21"/>
        <end position="95"/>
    </location>
</feature>
<dbReference type="OrthoDB" id="194443at2759"/>
<dbReference type="InterPro" id="IPR000210">
    <property type="entry name" value="BTB/POZ_dom"/>
</dbReference>
<organism evidence="2 3">
    <name type="scientific">Lachnellula subtilissima</name>
    <dbReference type="NCBI Taxonomy" id="602034"/>
    <lineage>
        <taxon>Eukaryota</taxon>
        <taxon>Fungi</taxon>
        <taxon>Dikarya</taxon>
        <taxon>Ascomycota</taxon>
        <taxon>Pezizomycotina</taxon>
        <taxon>Leotiomycetes</taxon>
        <taxon>Helotiales</taxon>
        <taxon>Lachnaceae</taxon>
        <taxon>Lachnellula</taxon>
    </lineage>
</organism>
<accession>A0A8H8RHL2</accession>
<dbReference type="SUPFAM" id="SSF54695">
    <property type="entry name" value="POZ domain"/>
    <property type="match status" value="1"/>
</dbReference>
<evidence type="ECO:0000313" key="3">
    <source>
        <dbReference type="Proteomes" id="UP000462212"/>
    </source>
</evidence>
<gene>
    <name evidence="2" type="ORF">LSUB1_G007684</name>
</gene>
<dbReference type="PROSITE" id="PS50097">
    <property type="entry name" value="BTB"/>
    <property type="match status" value="1"/>
</dbReference>
<name>A0A8H8RHL2_9HELO</name>
<dbReference type="EMBL" id="QGMJ01000681">
    <property type="protein sequence ID" value="TVY34189.1"/>
    <property type="molecule type" value="Genomic_DNA"/>
</dbReference>
<dbReference type="Pfam" id="PF00651">
    <property type="entry name" value="BTB"/>
    <property type="match status" value="1"/>
</dbReference>
<dbReference type="PANTHER" id="PTHR47843">
    <property type="entry name" value="BTB DOMAIN-CONTAINING PROTEIN-RELATED"/>
    <property type="match status" value="1"/>
</dbReference>
<dbReference type="Proteomes" id="UP000462212">
    <property type="component" value="Unassembled WGS sequence"/>
</dbReference>
<evidence type="ECO:0000259" key="1">
    <source>
        <dbReference type="PROSITE" id="PS50097"/>
    </source>
</evidence>
<keyword evidence="3" id="KW-1185">Reference proteome</keyword>
<protein>
    <recommendedName>
        <fullName evidence="1">BTB domain-containing protein</fullName>
    </recommendedName>
</protein>
<sequence length="236" mass="27116">MKALGNDIKRTLLISRAQADTVVTFLIGPENEHVKPKTFIVHKEIACYHSLVLNAAFNSGFIEGQMQTYKLDDVSEGVFKLLVQWLYYQKLTLLPFDENWFPVSRDVEYSKILQDMNLVALYVLADRLAMPSLQDLILETIENLSDKTCAIPVGCLHYVYDNTPQGSQLRKFFVDMTGKQAEEEAFAPAKEHRLPRQFLLDLVIWHTGRRAAPEMVEPFEFFVPVQEEEDDGSERN</sequence>
<dbReference type="PANTHER" id="PTHR47843:SF2">
    <property type="entry name" value="BTB DOMAIN-CONTAINING PROTEIN"/>
    <property type="match status" value="1"/>
</dbReference>
<evidence type="ECO:0000313" key="2">
    <source>
        <dbReference type="EMBL" id="TVY34189.1"/>
    </source>
</evidence>
<dbReference type="SMART" id="SM00225">
    <property type="entry name" value="BTB"/>
    <property type="match status" value="1"/>
</dbReference>
<dbReference type="InterPro" id="IPR011333">
    <property type="entry name" value="SKP1/BTB/POZ_sf"/>
</dbReference>
<reference evidence="2 3" key="1">
    <citation type="submission" date="2018-05" db="EMBL/GenBank/DDBJ databases">
        <title>Genome sequencing and assembly of the regulated plant pathogen Lachnellula willkommii and related sister species for the development of diagnostic species identification markers.</title>
        <authorList>
            <person name="Giroux E."/>
            <person name="Bilodeau G."/>
        </authorList>
    </citation>
    <scope>NUCLEOTIDE SEQUENCE [LARGE SCALE GENOMIC DNA]</scope>
    <source>
        <strain evidence="2 3">CBS 197.66</strain>
    </source>
</reference>
<proteinExistence type="predicted"/>
<comment type="caution">
    <text evidence="2">The sequence shown here is derived from an EMBL/GenBank/DDBJ whole genome shotgun (WGS) entry which is preliminary data.</text>
</comment>
<dbReference type="Gene3D" id="3.30.710.10">
    <property type="entry name" value="Potassium Channel Kv1.1, Chain A"/>
    <property type="match status" value="1"/>
</dbReference>
<dbReference type="CDD" id="cd18186">
    <property type="entry name" value="BTB_POZ_ZBTB_KLHL-like"/>
    <property type="match status" value="1"/>
</dbReference>